<dbReference type="GO" id="GO:0003677">
    <property type="term" value="F:DNA binding"/>
    <property type="evidence" value="ECO:0007669"/>
    <property type="project" value="UniProtKB-UniRule"/>
</dbReference>
<evidence type="ECO:0000256" key="2">
    <source>
        <dbReference type="HAMAP-Rule" id="MF_00274"/>
    </source>
</evidence>
<dbReference type="PIRSF" id="PIRSF004555">
    <property type="entry name" value="UCP004555"/>
    <property type="match status" value="1"/>
</dbReference>
<feature type="coiled-coil region" evidence="3">
    <location>
        <begin position="15"/>
        <end position="42"/>
    </location>
</feature>
<dbReference type="NCBIfam" id="TIGR00103">
    <property type="entry name" value="DNA_YbaB_EbfC"/>
    <property type="match status" value="1"/>
</dbReference>
<dbReference type="HOGENOM" id="CLU_140930_2_0_0"/>
<dbReference type="KEGG" id="str:Sterm_2768"/>
<keyword evidence="1 2" id="KW-0238">DNA-binding</keyword>
<dbReference type="AlphaFoldDB" id="D1AMN9"/>
<dbReference type="eggNOG" id="COG0718">
    <property type="taxonomic scope" value="Bacteria"/>
</dbReference>
<accession>D1AMN9</accession>
<evidence type="ECO:0000256" key="1">
    <source>
        <dbReference type="ARBA" id="ARBA00023125"/>
    </source>
</evidence>
<reference evidence="4 5" key="2">
    <citation type="journal article" date="2010" name="Stand. Genomic Sci.">
        <title>Complete genome sequence of Sebaldella termitidis type strain (NCTC 11300).</title>
        <authorList>
            <person name="Harmon-Smith M."/>
            <person name="Celia L."/>
            <person name="Chertkov O."/>
            <person name="Lapidus A."/>
            <person name="Copeland A."/>
            <person name="Glavina Del Rio T."/>
            <person name="Nolan M."/>
            <person name="Lucas S."/>
            <person name="Tice H."/>
            <person name="Cheng J.F."/>
            <person name="Han C."/>
            <person name="Detter J.C."/>
            <person name="Bruce D."/>
            <person name="Goodwin L."/>
            <person name="Pitluck S."/>
            <person name="Pati A."/>
            <person name="Liolios K."/>
            <person name="Ivanova N."/>
            <person name="Mavromatis K."/>
            <person name="Mikhailova N."/>
            <person name="Chen A."/>
            <person name="Palaniappan K."/>
            <person name="Land M."/>
            <person name="Hauser L."/>
            <person name="Chang Y.J."/>
            <person name="Jeffries C.D."/>
            <person name="Brettin T."/>
            <person name="Goker M."/>
            <person name="Beck B."/>
            <person name="Bristow J."/>
            <person name="Eisen J.A."/>
            <person name="Markowitz V."/>
            <person name="Hugenholtz P."/>
            <person name="Kyrpides N.C."/>
            <person name="Klenk H.P."/>
            <person name="Chen F."/>
        </authorList>
    </citation>
    <scope>NUCLEOTIDE SEQUENCE [LARGE SCALE GENOMIC DNA]</scope>
    <source>
        <strain evidence="5">ATCC 33386 / NCTC 11300</strain>
    </source>
</reference>
<dbReference type="SUPFAM" id="SSF82607">
    <property type="entry name" value="YbaB-like"/>
    <property type="match status" value="1"/>
</dbReference>
<keyword evidence="2" id="KW-0963">Cytoplasm</keyword>
<dbReference type="InterPro" id="IPR004401">
    <property type="entry name" value="YbaB/EbfC"/>
</dbReference>
<name>D1AMN9_SEBTE</name>
<dbReference type="HAMAP" id="MF_00274">
    <property type="entry name" value="DNA_YbaB_EbfC"/>
    <property type="match status" value="1"/>
</dbReference>
<comment type="similarity">
    <text evidence="2">Belongs to the YbaB/EbfC family.</text>
</comment>
<protein>
    <recommendedName>
        <fullName evidence="2">Nucleoid-associated protein Sterm_2768</fullName>
    </recommendedName>
</protein>
<comment type="subcellular location">
    <subcellularLocation>
        <location evidence="2">Cytoplasm</location>
        <location evidence="2">Nucleoid</location>
    </subcellularLocation>
</comment>
<dbReference type="GO" id="GO:0043590">
    <property type="term" value="C:bacterial nucleoid"/>
    <property type="evidence" value="ECO:0007669"/>
    <property type="project" value="UniProtKB-UniRule"/>
</dbReference>
<proteinExistence type="inferred from homology"/>
<dbReference type="InterPro" id="IPR036894">
    <property type="entry name" value="YbaB-like_sf"/>
</dbReference>
<dbReference type="GO" id="GO:0005829">
    <property type="term" value="C:cytosol"/>
    <property type="evidence" value="ECO:0007669"/>
    <property type="project" value="TreeGrafter"/>
</dbReference>
<reference evidence="5" key="1">
    <citation type="submission" date="2009-09" db="EMBL/GenBank/DDBJ databases">
        <title>The complete chromosome of Sebaldella termitidis ATCC 33386.</title>
        <authorList>
            <consortium name="US DOE Joint Genome Institute (JGI-PGF)"/>
            <person name="Lucas S."/>
            <person name="Copeland A."/>
            <person name="Lapidus A."/>
            <person name="Glavina del Rio T."/>
            <person name="Dalin E."/>
            <person name="Tice H."/>
            <person name="Bruce D."/>
            <person name="Goodwin L."/>
            <person name="Pitluck S."/>
            <person name="Kyrpides N."/>
            <person name="Mavromatis K."/>
            <person name="Ivanova N."/>
            <person name="Mikhailova N."/>
            <person name="Sims D."/>
            <person name="Meincke L."/>
            <person name="Brettin T."/>
            <person name="Detter J.C."/>
            <person name="Han C."/>
            <person name="Larimer F."/>
            <person name="Land M."/>
            <person name="Hauser L."/>
            <person name="Markowitz V."/>
            <person name="Cheng J.F."/>
            <person name="Hugenholtz P."/>
            <person name="Woyke T."/>
            <person name="Wu D."/>
            <person name="Eisen J.A."/>
        </authorList>
    </citation>
    <scope>NUCLEOTIDE SEQUENCE [LARGE SCALE GENOMIC DNA]</scope>
    <source>
        <strain evidence="5">ATCC 33386 / NCTC 11300</strain>
    </source>
</reference>
<dbReference type="PANTHER" id="PTHR33449">
    <property type="entry name" value="NUCLEOID-ASSOCIATED PROTEIN YBAB"/>
    <property type="match status" value="1"/>
</dbReference>
<dbReference type="Gene3D" id="3.30.1310.10">
    <property type="entry name" value="Nucleoid-associated protein YbaB-like domain"/>
    <property type="match status" value="1"/>
</dbReference>
<dbReference type="STRING" id="526218.Sterm_2768"/>
<comment type="function">
    <text evidence="2">Binds to DNA and alters its conformation. May be involved in regulation of gene expression, nucleoid organization and DNA protection.</text>
</comment>
<organism evidence="4 5">
    <name type="scientific">Sebaldella termitidis (strain ATCC 33386 / NCTC 11300)</name>
    <dbReference type="NCBI Taxonomy" id="526218"/>
    <lineage>
        <taxon>Bacteria</taxon>
        <taxon>Fusobacteriati</taxon>
        <taxon>Fusobacteriota</taxon>
        <taxon>Fusobacteriia</taxon>
        <taxon>Fusobacteriales</taxon>
        <taxon>Leptotrichiaceae</taxon>
        <taxon>Sebaldella</taxon>
    </lineage>
</organism>
<evidence type="ECO:0000313" key="5">
    <source>
        <dbReference type="Proteomes" id="UP000000845"/>
    </source>
</evidence>
<keyword evidence="3" id="KW-0175">Coiled coil</keyword>
<dbReference type="Proteomes" id="UP000000845">
    <property type="component" value="Chromosome"/>
</dbReference>
<dbReference type="PANTHER" id="PTHR33449:SF1">
    <property type="entry name" value="NUCLEOID-ASSOCIATED PROTEIN YBAB"/>
    <property type="match status" value="1"/>
</dbReference>
<sequence>MVRKIKKPGASQGGQQDIIRQAQQMQQEMLKIQEELKDKTVETSVGGGAVTIKANGQKQILEMNLSLDILKDAVEDEDASIVADMIINAVNEVLEKAEELAEKEMELVTGGVNIPGLF</sequence>
<evidence type="ECO:0000256" key="3">
    <source>
        <dbReference type="SAM" id="Coils"/>
    </source>
</evidence>
<comment type="subunit">
    <text evidence="2">Homodimer.</text>
</comment>
<dbReference type="Pfam" id="PF02575">
    <property type="entry name" value="YbaB_DNA_bd"/>
    <property type="match status" value="1"/>
</dbReference>
<evidence type="ECO:0000313" key="4">
    <source>
        <dbReference type="EMBL" id="ACZ09613.1"/>
    </source>
</evidence>
<dbReference type="RefSeq" id="WP_012862207.1">
    <property type="nucleotide sequence ID" value="NC_013517.1"/>
</dbReference>
<dbReference type="EMBL" id="CP001739">
    <property type="protein sequence ID" value="ACZ09613.1"/>
    <property type="molecule type" value="Genomic_DNA"/>
</dbReference>
<gene>
    <name evidence="4" type="ordered locus">Sterm_2768</name>
</gene>
<keyword evidence="5" id="KW-1185">Reference proteome</keyword>